<dbReference type="Proteomes" id="UP000324222">
    <property type="component" value="Unassembled WGS sequence"/>
</dbReference>
<proteinExistence type="predicted"/>
<sequence length="90" mass="9772">MVGGLSATQSPAPRTSLAGIRTDTGWHWRDELRRLFTITADQIATSRGRKPAAPVAPPTPRYKLTLVLQPILLLRCQPSMACQADFNSAG</sequence>
<evidence type="ECO:0000313" key="2">
    <source>
        <dbReference type="Proteomes" id="UP000324222"/>
    </source>
</evidence>
<comment type="caution">
    <text evidence="1">The sequence shown here is derived from an EMBL/GenBank/DDBJ whole genome shotgun (WGS) entry which is preliminary data.</text>
</comment>
<protein>
    <submittedName>
        <fullName evidence="1">Uncharacterized protein</fullName>
    </submittedName>
</protein>
<keyword evidence="2" id="KW-1185">Reference proteome</keyword>
<dbReference type="EMBL" id="VSRR010034197">
    <property type="protein sequence ID" value="MPC72126.1"/>
    <property type="molecule type" value="Genomic_DNA"/>
</dbReference>
<evidence type="ECO:0000313" key="1">
    <source>
        <dbReference type="EMBL" id="MPC72126.1"/>
    </source>
</evidence>
<organism evidence="1 2">
    <name type="scientific">Portunus trituberculatus</name>
    <name type="common">Swimming crab</name>
    <name type="synonym">Neptunus trituberculatus</name>
    <dbReference type="NCBI Taxonomy" id="210409"/>
    <lineage>
        <taxon>Eukaryota</taxon>
        <taxon>Metazoa</taxon>
        <taxon>Ecdysozoa</taxon>
        <taxon>Arthropoda</taxon>
        <taxon>Crustacea</taxon>
        <taxon>Multicrustacea</taxon>
        <taxon>Malacostraca</taxon>
        <taxon>Eumalacostraca</taxon>
        <taxon>Eucarida</taxon>
        <taxon>Decapoda</taxon>
        <taxon>Pleocyemata</taxon>
        <taxon>Brachyura</taxon>
        <taxon>Eubrachyura</taxon>
        <taxon>Portunoidea</taxon>
        <taxon>Portunidae</taxon>
        <taxon>Portuninae</taxon>
        <taxon>Portunus</taxon>
    </lineage>
</organism>
<reference evidence="1 2" key="1">
    <citation type="submission" date="2019-05" db="EMBL/GenBank/DDBJ databases">
        <title>Another draft genome of Portunus trituberculatus and its Hox gene families provides insights of decapod evolution.</title>
        <authorList>
            <person name="Jeong J.-H."/>
            <person name="Song I."/>
            <person name="Kim S."/>
            <person name="Choi T."/>
            <person name="Kim D."/>
            <person name="Ryu S."/>
            <person name="Kim W."/>
        </authorList>
    </citation>
    <scope>NUCLEOTIDE SEQUENCE [LARGE SCALE GENOMIC DNA]</scope>
    <source>
        <tissue evidence="1">Muscle</tissue>
    </source>
</reference>
<gene>
    <name evidence="1" type="ORF">E2C01_066420</name>
</gene>
<dbReference type="AlphaFoldDB" id="A0A5B7HQF6"/>
<accession>A0A5B7HQF6</accession>
<name>A0A5B7HQF6_PORTR</name>